<dbReference type="Pfam" id="PF13581">
    <property type="entry name" value="HATPase_c_2"/>
    <property type="match status" value="1"/>
</dbReference>
<dbReference type="InterPro" id="IPR036890">
    <property type="entry name" value="HATPase_C_sf"/>
</dbReference>
<dbReference type="GO" id="GO:0016301">
    <property type="term" value="F:kinase activity"/>
    <property type="evidence" value="ECO:0007669"/>
    <property type="project" value="UniProtKB-KW"/>
</dbReference>
<reference evidence="2 3" key="1">
    <citation type="submission" date="2017-04" db="EMBL/GenBank/DDBJ databases">
        <authorList>
            <person name="Afonso C.L."/>
            <person name="Miller P.J."/>
            <person name="Scott M.A."/>
            <person name="Spackman E."/>
            <person name="Goraichik I."/>
            <person name="Dimitrov K.M."/>
            <person name="Suarez D.L."/>
            <person name="Swayne D.E."/>
        </authorList>
    </citation>
    <scope>NUCLEOTIDE SEQUENCE [LARGE SCALE GENOMIC DNA]</scope>
    <source>
        <strain evidence="2 3">ToBE</strain>
    </source>
</reference>
<feature type="domain" description="Histidine kinase/HSP90-like ATPase" evidence="1">
    <location>
        <begin position="27"/>
        <end position="141"/>
    </location>
</feature>
<dbReference type="Gene3D" id="3.30.565.10">
    <property type="entry name" value="Histidine kinase-like ATPase, C-terminal domain"/>
    <property type="match status" value="1"/>
</dbReference>
<name>A0A1W1W0P7_9FIRM</name>
<evidence type="ECO:0000313" key="2">
    <source>
        <dbReference type="EMBL" id="SMB98931.1"/>
    </source>
</evidence>
<evidence type="ECO:0000259" key="1">
    <source>
        <dbReference type="Pfam" id="PF13581"/>
    </source>
</evidence>
<keyword evidence="3" id="KW-1185">Reference proteome</keyword>
<dbReference type="STRING" id="698762.SAMN00808754_2634"/>
<dbReference type="EMBL" id="LT838272">
    <property type="protein sequence ID" value="SMB98931.1"/>
    <property type="molecule type" value="Genomic_DNA"/>
</dbReference>
<organism evidence="2 3">
    <name type="scientific">Thermanaeromonas toyohensis ToBE</name>
    <dbReference type="NCBI Taxonomy" id="698762"/>
    <lineage>
        <taxon>Bacteria</taxon>
        <taxon>Bacillati</taxon>
        <taxon>Bacillota</taxon>
        <taxon>Clostridia</taxon>
        <taxon>Neomoorellales</taxon>
        <taxon>Neomoorellaceae</taxon>
        <taxon>Thermanaeromonas</taxon>
    </lineage>
</organism>
<accession>A0A1W1W0P7</accession>
<dbReference type="AlphaFoldDB" id="A0A1W1W0P7"/>
<dbReference type="Proteomes" id="UP000192569">
    <property type="component" value="Chromosome I"/>
</dbReference>
<keyword evidence="2" id="KW-0808">Transferase</keyword>
<dbReference type="InterPro" id="IPR003594">
    <property type="entry name" value="HATPase_dom"/>
</dbReference>
<gene>
    <name evidence="2" type="ORF">SAMN00808754_2634</name>
</gene>
<dbReference type="SUPFAM" id="SSF55874">
    <property type="entry name" value="ATPase domain of HSP90 chaperone/DNA topoisomerase II/histidine kinase"/>
    <property type="match status" value="1"/>
</dbReference>
<protein>
    <submittedName>
        <fullName evidence="2">Anti-sigma regulatory factor (Ser/Thr protein kinase)</fullName>
    </submittedName>
</protein>
<proteinExistence type="predicted"/>
<keyword evidence="2" id="KW-0418">Kinase</keyword>
<evidence type="ECO:0000313" key="3">
    <source>
        <dbReference type="Proteomes" id="UP000192569"/>
    </source>
</evidence>
<sequence>MVKLGEAPLLLELVYPVQGRNFKAAGEVAGKLKRVLQQVGFSPELVRRVAVATFEAETNVIIHAYRGELRVKIEPQKIVLVAEDEGPGIPDIELAMQEGYSTAPPEVREMGFGAGMGLPNIKACADVLEIKSEVGRGTSLHIEFYPTGFRD</sequence>